<keyword evidence="11" id="KW-1185">Reference proteome</keyword>
<dbReference type="SUPFAM" id="SSF53335">
    <property type="entry name" value="S-adenosyl-L-methionine-dependent methyltransferases"/>
    <property type="match status" value="1"/>
</dbReference>
<evidence type="ECO:0000256" key="1">
    <source>
        <dbReference type="ARBA" id="ARBA00000852"/>
    </source>
</evidence>
<dbReference type="PANTHER" id="PTHR43591:SF24">
    <property type="entry name" value="2-METHOXY-6-POLYPRENYL-1,4-BENZOQUINOL METHYLASE, MITOCHONDRIAL"/>
    <property type="match status" value="1"/>
</dbReference>
<evidence type="ECO:0000313" key="10">
    <source>
        <dbReference type="EMBL" id="MEL0617204.1"/>
    </source>
</evidence>
<proteinExistence type="inferred from homology"/>
<comment type="catalytic activity">
    <reaction evidence="1 8">
        <text>malonyl-[ACP] + S-adenosyl-L-methionine = malonyl-[ACP] methyl ester + S-adenosyl-L-homocysteine</text>
        <dbReference type="Rhea" id="RHEA:17105"/>
        <dbReference type="Rhea" id="RHEA-COMP:9623"/>
        <dbReference type="Rhea" id="RHEA-COMP:9954"/>
        <dbReference type="ChEBI" id="CHEBI:57856"/>
        <dbReference type="ChEBI" id="CHEBI:59789"/>
        <dbReference type="ChEBI" id="CHEBI:78449"/>
        <dbReference type="ChEBI" id="CHEBI:78845"/>
        <dbReference type="EC" id="2.1.1.197"/>
    </reaction>
</comment>
<dbReference type="RefSeq" id="WP_341542448.1">
    <property type="nucleotide sequence ID" value="NZ_JBAKAP010000009.1"/>
</dbReference>
<keyword evidence="4 8" id="KW-0489">Methyltransferase</keyword>
<evidence type="ECO:0000256" key="3">
    <source>
        <dbReference type="ARBA" id="ARBA00012327"/>
    </source>
</evidence>
<dbReference type="HAMAP" id="MF_00835">
    <property type="entry name" value="BioC"/>
    <property type="match status" value="1"/>
</dbReference>
<dbReference type="CDD" id="cd02440">
    <property type="entry name" value="AdoMet_MTases"/>
    <property type="match status" value="1"/>
</dbReference>
<evidence type="ECO:0000256" key="2">
    <source>
        <dbReference type="ARBA" id="ARBA00004746"/>
    </source>
</evidence>
<reference evidence="10 11" key="1">
    <citation type="submission" date="2024-02" db="EMBL/GenBank/DDBJ databases">
        <title>Bacteria isolated from the canopy kelp, Nereocystis luetkeana.</title>
        <authorList>
            <person name="Pfister C.A."/>
            <person name="Younker I.T."/>
            <person name="Light S.H."/>
        </authorList>
    </citation>
    <scope>NUCLEOTIDE SEQUENCE [LARGE SCALE GENOMIC DNA]</scope>
    <source>
        <strain evidence="10 11">TI.5.07</strain>
    </source>
</reference>
<dbReference type="GO" id="GO:0008168">
    <property type="term" value="F:methyltransferase activity"/>
    <property type="evidence" value="ECO:0007669"/>
    <property type="project" value="UniProtKB-KW"/>
</dbReference>
<dbReference type="Proteomes" id="UP001378242">
    <property type="component" value="Unassembled WGS sequence"/>
</dbReference>
<name>A0ABU9GH72_COBMA</name>
<dbReference type="InterPro" id="IPR029063">
    <property type="entry name" value="SAM-dependent_MTases_sf"/>
</dbReference>
<organism evidence="10 11">
    <name type="scientific">Cobetia marina</name>
    <name type="common">Deleya marina</name>
    <dbReference type="NCBI Taxonomy" id="28258"/>
    <lineage>
        <taxon>Bacteria</taxon>
        <taxon>Pseudomonadati</taxon>
        <taxon>Pseudomonadota</taxon>
        <taxon>Gammaproteobacteria</taxon>
        <taxon>Oceanospirillales</taxon>
        <taxon>Halomonadaceae</taxon>
        <taxon>Cobetia</taxon>
    </lineage>
</organism>
<dbReference type="Gene3D" id="3.40.50.150">
    <property type="entry name" value="Vaccinia Virus protein VP39"/>
    <property type="match status" value="1"/>
</dbReference>
<comment type="caution">
    <text evidence="10">The sequence shown here is derived from an EMBL/GenBank/DDBJ whole genome shotgun (WGS) entry which is preliminary data.</text>
</comment>
<evidence type="ECO:0000256" key="8">
    <source>
        <dbReference type="HAMAP-Rule" id="MF_00835"/>
    </source>
</evidence>
<evidence type="ECO:0000256" key="6">
    <source>
        <dbReference type="ARBA" id="ARBA00022691"/>
    </source>
</evidence>
<dbReference type="InterPro" id="IPR011814">
    <property type="entry name" value="BioC"/>
</dbReference>
<keyword evidence="7 8" id="KW-0093">Biotin biosynthesis</keyword>
<dbReference type="EC" id="2.1.1.197" evidence="3 8"/>
<dbReference type="PANTHER" id="PTHR43591">
    <property type="entry name" value="METHYLTRANSFERASE"/>
    <property type="match status" value="1"/>
</dbReference>
<keyword evidence="5 8" id="KW-0808">Transferase</keyword>
<sequence>MQMVTLPHATSRQRIAQAFDRGASEYLTLARAQHVMASRLFETLPTTLPDAAVVLDLGCGPGQWTRELACHYPTARCLGLDLSMAMLREASRSPDTPPRHMTPGNVQPPIHWLRGDAERLPVADNSLDLVFSSLAVQWCPTPRHWLGELARALKPGGRAHINTLGPGTLAEIRHAWQRQDDSVRHFPSREQLIDWARRTGLKVHCQTHRHVFHYPDVSAVMRSIKGIGAQTASGYRLTRADLAQATARHEALRTSQGLPVSYQVIELVMEKSVTD</sequence>
<comment type="similarity">
    <text evidence="8">Belongs to the methyltransferase superfamily.</text>
</comment>
<protein>
    <recommendedName>
        <fullName evidence="3 8">Malonyl-[acyl-carrier protein] O-methyltransferase</fullName>
        <shortName evidence="8">Malonyl-ACP O-methyltransferase</shortName>
        <ecNumber evidence="3 8">2.1.1.197</ecNumber>
    </recommendedName>
    <alternativeName>
        <fullName evidence="8">Biotin synthesis protein BioC</fullName>
    </alternativeName>
</protein>
<dbReference type="GO" id="GO:0032259">
    <property type="term" value="P:methylation"/>
    <property type="evidence" value="ECO:0007669"/>
    <property type="project" value="UniProtKB-KW"/>
</dbReference>
<comment type="pathway">
    <text evidence="2 8">Cofactor biosynthesis; biotin biosynthesis.</text>
</comment>
<evidence type="ECO:0000256" key="7">
    <source>
        <dbReference type="ARBA" id="ARBA00022756"/>
    </source>
</evidence>
<feature type="domain" description="Methyltransferase type 11" evidence="9">
    <location>
        <begin position="55"/>
        <end position="159"/>
    </location>
</feature>
<accession>A0ABU9GH72</accession>
<evidence type="ECO:0000256" key="4">
    <source>
        <dbReference type="ARBA" id="ARBA00022603"/>
    </source>
</evidence>
<evidence type="ECO:0000256" key="5">
    <source>
        <dbReference type="ARBA" id="ARBA00022679"/>
    </source>
</evidence>
<dbReference type="Pfam" id="PF08241">
    <property type="entry name" value="Methyltransf_11"/>
    <property type="match status" value="1"/>
</dbReference>
<comment type="function">
    <text evidence="8">Converts the free carboxyl group of a malonyl-thioester to its methyl ester by transfer of a methyl group from S-adenosyl-L-methionine (SAM). It allows to synthesize pimeloyl-ACP via the fatty acid synthetic pathway.</text>
</comment>
<dbReference type="EMBL" id="JBAKAP010000009">
    <property type="protein sequence ID" value="MEL0617204.1"/>
    <property type="molecule type" value="Genomic_DNA"/>
</dbReference>
<evidence type="ECO:0000313" key="11">
    <source>
        <dbReference type="Proteomes" id="UP001378242"/>
    </source>
</evidence>
<keyword evidence="6 8" id="KW-0949">S-adenosyl-L-methionine</keyword>
<gene>
    <name evidence="8" type="primary">bioC</name>
    <name evidence="10" type="ORF">V6243_10175</name>
</gene>
<evidence type="ECO:0000259" key="9">
    <source>
        <dbReference type="Pfam" id="PF08241"/>
    </source>
</evidence>
<dbReference type="InterPro" id="IPR013216">
    <property type="entry name" value="Methyltransf_11"/>
</dbReference>